<feature type="region of interest" description="Disordered" evidence="1">
    <location>
        <begin position="1"/>
        <end position="31"/>
    </location>
</feature>
<evidence type="ECO:0000313" key="3">
    <source>
        <dbReference type="Proteomes" id="UP000006038"/>
    </source>
</evidence>
<reference evidence="2" key="1">
    <citation type="journal article" date="2013" name="Nat. Commun.">
        <title>Whole-genome sequencing of Oryza brachyantha reveals mechanisms underlying Oryza genome evolution.</title>
        <authorList>
            <person name="Chen J."/>
            <person name="Huang Q."/>
            <person name="Gao D."/>
            <person name="Wang J."/>
            <person name="Lang Y."/>
            <person name="Liu T."/>
            <person name="Li B."/>
            <person name="Bai Z."/>
            <person name="Luis Goicoechea J."/>
            <person name="Liang C."/>
            <person name="Chen C."/>
            <person name="Zhang W."/>
            <person name="Sun S."/>
            <person name="Liao Y."/>
            <person name="Zhang X."/>
            <person name="Yang L."/>
            <person name="Song C."/>
            <person name="Wang M."/>
            <person name="Shi J."/>
            <person name="Liu G."/>
            <person name="Liu J."/>
            <person name="Zhou H."/>
            <person name="Zhou W."/>
            <person name="Yu Q."/>
            <person name="An N."/>
            <person name="Chen Y."/>
            <person name="Cai Q."/>
            <person name="Wang B."/>
            <person name="Liu B."/>
            <person name="Min J."/>
            <person name="Huang Y."/>
            <person name="Wu H."/>
            <person name="Li Z."/>
            <person name="Zhang Y."/>
            <person name="Yin Y."/>
            <person name="Song W."/>
            <person name="Jiang J."/>
            <person name="Jackson S.A."/>
            <person name="Wing R.A."/>
            <person name="Wang J."/>
            <person name="Chen M."/>
        </authorList>
    </citation>
    <scope>NUCLEOTIDE SEQUENCE [LARGE SCALE GENOMIC DNA]</scope>
    <source>
        <strain evidence="2">cv. IRGC 101232</strain>
    </source>
</reference>
<protein>
    <submittedName>
        <fullName evidence="2">Uncharacterized protein</fullName>
    </submittedName>
</protein>
<sequence length="65" mass="7252">MAFRSVITMPSKPTLRSQLAGKPGLMDLGEDMGHRRPPYGVAEAMCWCGDECKFTDQPGYTKRQC</sequence>
<dbReference type="Proteomes" id="UP000006038">
    <property type="component" value="Chromosome 6"/>
</dbReference>
<evidence type="ECO:0000256" key="1">
    <source>
        <dbReference type="SAM" id="MobiDB-lite"/>
    </source>
</evidence>
<dbReference type="HOGENOM" id="CLU_2853339_0_0_1"/>
<keyword evidence="3" id="KW-1185">Reference proteome</keyword>
<dbReference type="Gramene" id="OB06G21410.1">
    <property type="protein sequence ID" value="OB06G21410.1"/>
    <property type="gene ID" value="OB06G21410"/>
</dbReference>
<proteinExistence type="predicted"/>
<reference evidence="2" key="2">
    <citation type="submission" date="2013-04" db="UniProtKB">
        <authorList>
            <consortium name="EnsemblPlants"/>
        </authorList>
    </citation>
    <scope>IDENTIFICATION</scope>
</reference>
<evidence type="ECO:0000313" key="2">
    <source>
        <dbReference type="EnsemblPlants" id="OB06G21410.1"/>
    </source>
</evidence>
<dbReference type="EnsemblPlants" id="OB06G21410.1">
    <property type="protein sequence ID" value="OB06G21410.1"/>
    <property type="gene ID" value="OB06G21410"/>
</dbReference>
<accession>J3MDP7</accession>
<dbReference type="AlphaFoldDB" id="J3MDP7"/>
<name>J3MDP7_ORYBR</name>
<organism evidence="2">
    <name type="scientific">Oryza brachyantha</name>
    <name type="common">malo sina</name>
    <dbReference type="NCBI Taxonomy" id="4533"/>
    <lineage>
        <taxon>Eukaryota</taxon>
        <taxon>Viridiplantae</taxon>
        <taxon>Streptophyta</taxon>
        <taxon>Embryophyta</taxon>
        <taxon>Tracheophyta</taxon>
        <taxon>Spermatophyta</taxon>
        <taxon>Magnoliopsida</taxon>
        <taxon>Liliopsida</taxon>
        <taxon>Poales</taxon>
        <taxon>Poaceae</taxon>
        <taxon>BOP clade</taxon>
        <taxon>Oryzoideae</taxon>
        <taxon>Oryzeae</taxon>
        <taxon>Oryzinae</taxon>
        <taxon>Oryza</taxon>
    </lineage>
</organism>